<dbReference type="Proteomes" id="UP000244855">
    <property type="component" value="Unassembled WGS sequence"/>
</dbReference>
<sequence>MPKSVISYHSVDGEGLADRDDDDGFQHLYSPTDTARLEEQEQRDTISPTTPTSPTLPFRHLRRARPSDNDLTTHNATERSSLLGNPYHSRSYASIANTVPGTPRRVPASMRVRHHSRRGSFSQRLVNALGERSLENSMQASKNNLFQDHRVWYDQFTSTDWVRDSISDAFRVKALRSRKDFRGRLEAWFDGAQGWILVAIIGILTAIVAYFVNITENTLYDWKQGYCTTAWYWSKKSCCNGASICDDWLNWSRVIRNDRLDMVQTQYAAFVCTVVLLSMASCVLTLATKTVVPSAVSISTLDENLGAEIQPSQDEEEDNDNKQPLNTQARLNETQLRPPMVYYSAAGSGVAEVKVILSGFVLHGYLGVRTLVIKTLGLILSVASGLSLGKEGPYVHIATAIGNISCRIFSKYSANDAKRREILSASAASGVAVAFGAPISGVLFSLEEVSYYFPSKTLFRTFFCCIASALSLKFLNPYGNNKIVLFEVRYLIDWKFFELIAFIFTGALGGILGALFIKASRFWARTFRRIPIIKKHPLLEVFLVALVTGLISFWNRYTKLPVAELLFELASPCDTFTANGDGLCPTRENIPNVLWVLLVAFVVKAGLTVITFGIKVPAGIYVPSMVVGGLAGRMVGHTVQLFALRFSGSGLFGSCDPTGPPGSCVVPGVYAMVAAGATMTGVTRLTVTLAVILFELTGSLDHVLPFSLGILVAKWVADAIEPLSIYDLLTDMNSYPFLDNKVRPVFTSTLGDITLRSRPERIIDISESALVPASELREKQQYLHLTGEIDGGLAIVKHGLLVGLIPHPDLQFALDRLQDEDNTLCLMSPHVAWAAGRERFGENDENAEEIDDSDFTPFIDPAPVALDVHSPMDLVYECFVKLGLRYVCVLRDGKFAGMIHKKTFVKYIKELEESEKKHRSGILCFL</sequence>
<evidence type="ECO:0000256" key="4">
    <source>
        <dbReference type="ARBA" id="ARBA00022989"/>
    </source>
</evidence>
<dbReference type="GO" id="GO:0005794">
    <property type="term" value="C:Golgi apparatus"/>
    <property type="evidence" value="ECO:0007669"/>
    <property type="project" value="TreeGrafter"/>
</dbReference>
<evidence type="ECO:0000256" key="8">
    <source>
        <dbReference type="SAM" id="MobiDB-lite"/>
    </source>
</evidence>
<dbReference type="PANTHER" id="PTHR45711:SF3">
    <property type="entry name" value="CLC CHANNEL"/>
    <property type="match status" value="1"/>
</dbReference>
<feature type="compositionally biased region" description="Polar residues" evidence="8">
    <location>
        <begin position="69"/>
        <end position="83"/>
    </location>
</feature>
<proteinExistence type="predicted"/>
<evidence type="ECO:0000313" key="10">
    <source>
        <dbReference type="EMBL" id="PVI05607.1"/>
    </source>
</evidence>
<dbReference type="OrthoDB" id="44789at2759"/>
<dbReference type="Pfam" id="PF00654">
    <property type="entry name" value="Voltage_CLC"/>
    <property type="match status" value="1"/>
</dbReference>
<protein>
    <recommendedName>
        <fullName evidence="12">Chloride channel protein</fullName>
    </recommendedName>
</protein>
<dbReference type="GO" id="GO:0005247">
    <property type="term" value="F:voltage-gated chloride channel activity"/>
    <property type="evidence" value="ECO:0007669"/>
    <property type="project" value="TreeGrafter"/>
</dbReference>
<feature type="transmembrane region" description="Helical" evidence="9">
    <location>
        <begin position="368"/>
        <end position="386"/>
    </location>
</feature>
<evidence type="ECO:0008006" key="12">
    <source>
        <dbReference type="Google" id="ProtNLM"/>
    </source>
</evidence>
<evidence type="ECO:0000256" key="6">
    <source>
        <dbReference type="ARBA" id="ARBA00023136"/>
    </source>
</evidence>
<dbReference type="STRING" id="97972.A0A2V1E4Y4"/>
<keyword evidence="7" id="KW-0868">Chloride</keyword>
<keyword evidence="5" id="KW-0406">Ion transport</keyword>
<feature type="transmembrane region" description="Helical" evidence="9">
    <location>
        <begin position="267"/>
        <end position="287"/>
    </location>
</feature>
<feature type="transmembrane region" description="Helical" evidence="9">
    <location>
        <begin position="593"/>
        <end position="614"/>
    </location>
</feature>
<name>A0A2V1E4Y4_9PLEO</name>
<dbReference type="CDD" id="cd03684">
    <property type="entry name" value="ClC_3_like"/>
    <property type="match status" value="1"/>
</dbReference>
<evidence type="ECO:0000256" key="5">
    <source>
        <dbReference type="ARBA" id="ARBA00023065"/>
    </source>
</evidence>
<comment type="subcellular location">
    <subcellularLocation>
        <location evidence="1">Membrane</location>
        <topology evidence="1">Multi-pass membrane protein</topology>
    </subcellularLocation>
</comment>
<dbReference type="PRINTS" id="PR00762">
    <property type="entry name" value="CLCHANNEL"/>
</dbReference>
<keyword evidence="2" id="KW-0813">Transport</keyword>
<dbReference type="SUPFAM" id="SSF81340">
    <property type="entry name" value="Clc chloride channel"/>
    <property type="match status" value="1"/>
</dbReference>
<evidence type="ECO:0000256" key="7">
    <source>
        <dbReference type="ARBA" id="ARBA00023214"/>
    </source>
</evidence>
<keyword evidence="3 9" id="KW-0812">Transmembrane</keyword>
<dbReference type="FunFam" id="1.10.3080.10:FF:000013">
    <property type="entry name" value="Voltage-gated chloride channel (ClcA)"/>
    <property type="match status" value="1"/>
</dbReference>
<evidence type="ECO:0000313" key="11">
    <source>
        <dbReference type="Proteomes" id="UP000244855"/>
    </source>
</evidence>
<organism evidence="10 11">
    <name type="scientific">Periconia macrospinosa</name>
    <dbReference type="NCBI Taxonomy" id="97972"/>
    <lineage>
        <taxon>Eukaryota</taxon>
        <taxon>Fungi</taxon>
        <taxon>Dikarya</taxon>
        <taxon>Ascomycota</taxon>
        <taxon>Pezizomycotina</taxon>
        <taxon>Dothideomycetes</taxon>
        <taxon>Pleosporomycetidae</taxon>
        <taxon>Pleosporales</taxon>
        <taxon>Massarineae</taxon>
        <taxon>Periconiaceae</taxon>
        <taxon>Periconia</taxon>
    </lineage>
</organism>
<evidence type="ECO:0000256" key="9">
    <source>
        <dbReference type="SAM" id="Phobius"/>
    </source>
</evidence>
<keyword evidence="11" id="KW-1185">Reference proteome</keyword>
<keyword evidence="4 9" id="KW-1133">Transmembrane helix</keyword>
<evidence type="ECO:0000256" key="3">
    <source>
        <dbReference type="ARBA" id="ARBA00022692"/>
    </source>
</evidence>
<keyword evidence="6 9" id="KW-0472">Membrane</keyword>
<dbReference type="PANTHER" id="PTHR45711">
    <property type="entry name" value="CHLORIDE CHANNEL PROTEIN"/>
    <property type="match status" value="1"/>
</dbReference>
<feature type="compositionally biased region" description="Low complexity" evidence="8">
    <location>
        <begin position="47"/>
        <end position="57"/>
    </location>
</feature>
<dbReference type="EMBL" id="KZ805313">
    <property type="protein sequence ID" value="PVI05607.1"/>
    <property type="molecule type" value="Genomic_DNA"/>
</dbReference>
<feature type="compositionally biased region" description="Polar residues" evidence="8">
    <location>
        <begin position="91"/>
        <end position="100"/>
    </location>
</feature>
<feature type="transmembrane region" description="Helical" evidence="9">
    <location>
        <begin position="538"/>
        <end position="557"/>
    </location>
</feature>
<feature type="transmembrane region" description="Helical" evidence="9">
    <location>
        <begin position="422"/>
        <end position="446"/>
    </location>
</feature>
<dbReference type="InterPro" id="IPR001807">
    <property type="entry name" value="ClC"/>
</dbReference>
<feature type="compositionally biased region" description="Basic and acidic residues" evidence="8">
    <location>
        <begin position="35"/>
        <end position="44"/>
    </location>
</feature>
<feature type="transmembrane region" description="Helical" evidence="9">
    <location>
        <begin position="496"/>
        <end position="517"/>
    </location>
</feature>
<dbReference type="GO" id="GO:0005886">
    <property type="term" value="C:plasma membrane"/>
    <property type="evidence" value="ECO:0007669"/>
    <property type="project" value="TreeGrafter"/>
</dbReference>
<reference evidence="10 11" key="1">
    <citation type="journal article" date="2018" name="Sci. Rep.">
        <title>Comparative genomics provides insights into the lifestyle and reveals functional heterogeneity of dark septate endophytic fungi.</title>
        <authorList>
            <person name="Knapp D.G."/>
            <person name="Nemeth J.B."/>
            <person name="Barry K."/>
            <person name="Hainaut M."/>
            <person name="Henrissat B."/>
            <person name="Johnson J."/>
            <person name="Kuo A."/>
            <person name="Lim J.H.P."/>
            <person name="Lipzen A."/>
            <person name="Nolan M."/>
            <person name="Ohm R.A."/>
            <person name="Tamas L."/>
            <person name="Grigoriev I.V."/>
            <person name="Spatafora J.W."/>
            <person name="Nagy L.G."/>
            <person name="Kovacs G.M."/>
        </authorList>
    </citation>
    <scope>NUCLEOTIDE SEQUENCE [LARGE SCALE GENOMIC DNA]</scope>
    <source>
        <strain evidence="10 11">DSE2036</strain>
    </source>
</reference>
<dbReference type="GO" id="GO:0005769">
    <property type="term" value="C:early endosome"/>
    <property type="evidence" value="ECO:0007669"/>
    <property type="project" value="TreeGrafter"/>
</dbReference>
<feature type="transmembrane region" description="Helical" evidence="9">
    <location>
        <begin position="187"/>
        <end position="212"/>
    </location>
</feature>
<accession>A0A2V1E4Y4</accession>
<dbReference type="Gene3D" id="1.10.3080.10">
    <property type="entry name" value="Clc chloride channel"/>
    <property type="match status" value="1"/>
</dbReference>
<feature type="region of interest" description="Disordered" evidence="8">
    <location>
        <begin position="1"/>
        <end position="114"/>
    </location>
</feature>
<dbReference type="SUPFAM" id="SSF54631">
    <property type="entry name" value="CBS-domain pair"/>
    <property type="match status" value="1"/>
</dbReference>
<dbReference type="InterPro" id="IPR046342">
    <property type="entry name" value="CBS_dom_sf"/>
</dbReference>
<gene>
    <name evidence="10" type="ORF">DM02DRAFT_584179</name>
</gene>
<evidence type="ECO:0000256" key="1">
    <source>
        <dbReference type="ARBA" id="ARBA00004141"/>
    </source>
</evidence>
<dbReference type="InterPro" id="IPR014743">
    <property type="entry name" value="Cl-channel_core"/>
</dbReference>
<dbReference type="AlphaFoldDB" id="A0A2V1E4Y4"/>
<evidence type="ECO:0000256" key="2">
    <source>
        <dbReference type="ARBA" id="ARBA00022448"/>
    </source>
</evidence>